<keyword evidence="2" id="KW-1185">Reference proteome</keyword>
<evidence type="ECO:0000313" key="2">
    <source>
        <dbReference type="Proteomes" id="UP000585665"/>
    </source>
</evidence>
<dbReference type="AlphaFoldDB" id="A0A850PIW5"/>
<evidence type="ECO:0000313" key="1">
    <source>
        <dbReference type="EMBL" id="NVN41211.1"/>
    </source>
</evidence>
<protein>
    <submittedName>
        <fullName evidence="1">Uncharacterized protein</fullName>
    </submittedName>
</protein>
<dbReference type="RefSeq" id="WP_176614122.1">
    <property type="nucleotide sequence ID" value="NZ_JABXXR010000101.1"/>
</dbReference>
<organism evidence="1 2">
    <name type="scientific">Ameyamaea chiangmaiensis</name>
    <dbReference type="NCBI Taxonomy" id="442969"/>
    <lineage>
        <taxon>Bacteria</taxon>
        <taxon>Pseudomonadati</taxon>
        <taxon>Pseudomonadota</taxon>
        <taxon>Alphaproteobacteria</taxon>
        <taxon>Acetobacterales</taxon>
        <taxon>Acetobacteraceae</taxon>
        <taxon>Ameyamaea</taxon>
    </lineage>
</organism>
<dbReference type="Proteomes" id="UP000585665">
    <property type="component" value="Unassembled WGS sequence"/>
</dbReference>
<sequence length="52" mass="5201">MSRFYALIDHPSLGPVAGRVVHAVAGASDMVAASVVQTASDLGLVDTSASTT</sequence>
<comment type="caution">
    <text evidence="1">The sequence shown here is derived from an EMBL/GenBank/DDBJ whole genome shotgun (WGS) entry which is preliminary data.</text>
</comment>
<proteinExistence type="predicted"/>
<gene>
    <name evidence="1" type="ORF">HUK82_11655</name>
</gene>
<dbReference type="EMBL" id="JABXXR010000101">
    <property type="protein sequence ID" value="NVN41211.1"/>
    <property type="molecule type" value="Genomic_DNA"/>
</dbReference>
<name>A0A850PIW5_9PROT</name>
<reference evidence="1 2" key="1">
    <citation type="submission" date="2020-06" db="EMBL/GenBank/DDBJ databases">
        <title>Description of novel acetic acid bacteria.</title>
        <authorList>
            <person name="Sombolestani A."/>
        </authorList>
    </citation>
    <scope>NUCLEOTIDE SEQUENCE [LARGE SCALE GENOMIC DNA]</scope>
    <source>
        <strain evidence="1 2">LMG 27010</strain>
    </source>
</reference>
<accession>A0A850PIW5</accession>